<dbReference type="EMBL" id="GEEE01018318">
    <property type="protein sequence ID" value="JAP44907.1"/>
    <property type="molecule type" value="Transcribed_RNA"/>
</dbReference>
<evidence type="ECO:0000256" key="2">
    <source>
        <dbReference type="SAM" id="Phobius"/>
    </source>
</evidence>
<dbReference type="PANTHER" id="PTHR16861">
    <property type="entry name" value="GLYCOPROTEIN 38"/>
    <property type="match status" value="1"/>
</dbReference>
<evidence type="ECO:0000256" key="1">
    <source>
        <dbReference type="SAM" id="MobiDB-lite"/>
    </source>
</evidence>
<dbReference type="InterPro" id="IPR003961">
    <property type="entry name" value="FN3_dom"/>
</dbReference>
<evidence type="ECO:0000259" key="3">
    <source>
        <dbReference type="PROSITE" id="PS50853"/>
    </source>
</evidence>
<evidence type="ECO:0000313" key="4">
    <source>
        <dbReference type="EMBL" id="JAP44907.1"/>
    </source>
</evidence>
<protein>
    <submittedName>
        <fullName evidence="4">Fibronectin type III domain</fullName>
    </submittedName>
</protein>
<dbReference type="PANTHER" id="PTHR16861:SF4">
    <property type="entry name" value="SH3 DOMAIN PROTEIN (AFU_ORTHOLOGUE AFUA_1G13610)"/>
    <property type="match status" value="1"/>
</dbReference>
<name>A0A0X3P510_SCHSO</name>
<feature type="transmembrane region" description="Helical" evidence="2">
    <location>
        <begin position="153"/>
        <end position="175"/>
    </location>
</feature>
<keyword evidence="2" id="KW-0472">Membrane</keyword>
<dbReference type="Gene3D" id="2.60.40.10">
    <property type="entry name" value="Immunoglobulins"/>
    <property type="match status" value="1"/>
</dbReference>
<organism evidence="4">
    <name type="scientific">Schistocephalus solidus</name>
    <name type="common">Tapeworm</name>
    <dbReference type="NCBI Taxonomy" id="70667"/>
    <lineage>
        <taxon>Eukaryota</taxon>
        <taxon>Metazoa</taxon>
        <taxon>Spiralia</taxon>
        <taxon>Lophotrochozoa</taxon>
        <taxon>Platyhelminthes</taxon>
        <taxon>Cestoda</taxon>
        <taxon>Eucestoda</taxon>
        <taxon>Diphyllobothriidea</taxon>
        <taxon>Diphyllobothriidae</taxon>
        <taxon>Schistocephalus</taxon>
    </lineage>
</organism>
<reference evidence="4" key="1">
    <citation type="submission" date="2016-01" db="EMBL/GenBank/DDBJ databases">
        <title>Reference transcriptome for the parasite Schistocephalus solidus: insights into the molecular evolution of parasitism.</title>
        <authorList>
            <person name="Hebert F.O."/>
            <person name="Grambauer S."/>
            <person name="Barber I."/>
            <person name="Landry C.R."/>
            <person name="Aubin-Horth N."/>
        </authorList>
    </citation>
    <scope>NUCLEOTIDE SEQUENCE</scope>
</reference>
<feature type="compositionally biased region" description="Polar residues" evidence="1">
    <location>
        <begin position="1"/>
        <end position="16"/>
    </location>
</feature>
<keyword evidence="2" id="KW-0812">Transmembrane</keyword>
<proteinExistence type="predicted"/>
<dbReference type="SUPFAM" id="SSF49265">
    <property type="entry name" value="Fibronectin type III"/>
    <property type="match status" value="1"/>
</dbReference>
<feature type="domain" description="Fibronectin type-III" evidence="3">
    <location>
        <begin position="39"/>
        <end position="137"/>
    </location>
</feature>
<dbReference type="PROSITE" id="PS50853">
    <property type="entry name" value="FN3"/>
    <property type="match status" value="1"/>
</dbReference>
<dbReference type="AlphaFoldDB" id="A0A0X3P510"/>
<accession>A0A0X3P510</accession>
<feature type="region of interest" description="Disordered" evidence="1">
    <location>
        <begin position="1"/>
        <end position="24"/>
    </location>
</feature>
<keyword evidence="2" id="KW-1133">Transmembrane helix</keyword>
<gene>
    <name evidence="4" type="ORF">TR128133</name>
</gene>
<sequence length="216" mass="22920">MYTVEVRTQNKPQEGTENGGGLGDPAVVEVETWPGGSLEPTNGKVELLAPLLIKVSWSPPEGLIGTVEAYHVLAKRNEETVRSEEVSGTTTSLHLTQLEASVMYKIFIQAKIAPNSQGKGGRLGPEVFIDEITTGTTGGGDDLPSASGLSGGAIAGIVIGVLIAVILVILIIVLITRRRSQNAMIDDFQWSEGTGLSYFRDDIEMQSIGGDLESIL</sequence>
<dbReference type="Pfam" id="PF00041">
    <property type="entry name" value="fn3"/>
    <property type="match status" value="1"/>
</dbReference>
<dbReference type="CDD" id="cd00063">
    <property type="entry name" value="FN3"/>
    <property type="match status" value="1"/>
</dbReference>
<dbReference type="InterPro" id="IPR036116">
    <property type="entry name" value="FN3_sf"/>
</dbReference>
<dbReference type="InterPro" id="IPR013783">
    <property type="entry name" value="Ig-like_fold"/>
</dbReference>